<organism evidence="1">
    <name type="scientific">marine sediment metagenome</name>
    <dbReference type="NCBI Taxonomy" id="412755"/>
    <lineage>
        <taxon>unclassified sequences</taxon>
        <taxon>metagenomes</taxon>
        <taxon>ecological metagenomes</taxon>
    </lineage>
</organism>
<evidence type="ECO:0000313" key="1">
    <source>
        <dbReference type="EMBL" id="GAG63744.1"/>
    </source>
</evidence>
<protein>
    <submittedName>
        <fullName evidence="1">Uncharacterized protein</fullName>
    </submittedName>
</protein>
<sequence>GTIIRHTTSSYDIDAIIAAVKKDMVKSNCSEGCLRIENLYYDPETKELVWNIEEK</sequence>
<dbReference type="EMBL" id="BART01007800">
    <property type="protein sequence ID" value="GAG63744.1"/>
    <property type="molecule type" value="Genomic_DNA"/>
</dbReference>
<comment type="caution">
    <text evidence="1">The sequence shown here is derived from an EMBL/GenBank/DDBJ whole genome shotgun (WGS) entry which is preliminary data.</text>
</comment>
<proteinExistence type="predicted"/>
<accession>X0Z413</accession>
<name>X0Z413_9ZZZZ</name>
<dbReference type="AlphaFoldDB" id="X0Z413"/>
<reference evidence="1" key="1">
    <citation type="journal article" date="2014" name="Front. Microbiol.">
        <title>High frequency of phylogenetically diverse reductive dehalogenase-homologous genes in deep subseafloor sedimentary metagenomes.</title>
        <authorList>
            <person name="Kawai M."/>
            <person name="Futagami T."/>
            <person name="Toyoda A."/>
            <person name="Takaki Y."/>
            <person name="Nishi S."/>
            <person name="Hori S."/>
            <person name="Arai W."/>
            <person name="Tsubouchi T."/>
            <person name="Morono Y."/>
            <person name="Uchiyama I."/>
            <person name="Ito T."/>
            <person name="Fujiyama A."/>
            <person name="Inagaki F."/>
            <person name="Takami H."/>
        </authorList>
    </citation>
    <scope>NUCLEOTIDE SEQUENCE</scope>
    <source>
        <strain evidence="1">Expedition CK06-06</strain>
    </source>
</reference>
<feature type="non-terminal residue" evidence="1">
    <location>
        <position position="1"/>
    </location>
</feature>
<gene>
    <name evidence="1" type="ORF">S01H4_17678</name>
</gene>